<dbReference type="GO" id="GO:0032259">
    <property type="term" value="P:methylation"/>
    <property type="evidence" value="ECO:0007669"/>
    <property type="project" value="UniProtKB-KW"/>
</dbReference>
<keyword evidence="2" id="KW-0808">Transferase</keyword>
<dbReference type="Pfam" id="PF04672">
    <property type="entry name" value="Methyltransf_19"/>
    <property type="match status" value="1"/>
</dbReference>
<gene>
    <name evidence="2" type="ORF">GCM10023322_82260</name>
</gene>
<keyword evidence="3" id="KW-1185">Reference proteome</keyword>
<name>A0ABP9SS25_9ACTN</name>
<proteinExistence type="predicted"/>
<comment type="caution">
    <text evidence="2">The sequence shown here is derived from an EMBL/GenBank/DDBJ whole genome shotgun (WGS) entry which is preliminary data.</text>
</comment>
<evidence type="ECO:0000313" key="3">
    <source>
        <dbReference type="Proteomes" id="UP001501570"/>
    </source>
</evidence>
<evidence type="ECO:0000313" key="2">
    <source>
        <dbReference type="EMBL" id="GAA5201716.1"/>
    </source>
</evidence>
<feature type="region of interest" description="Disordered" evidence="1">
    <location>
        <begin position="247"/>
        <end position="268"/>
    </location>
</feature>
<dbReference type="GO" id="GO:0008168">
    <property type="term" value="F:methyltransferase activity"/>
    <property type="evidence" value="ECO:0007669"/>
    <property type="project" value="UniProtKB-KW"/>
</dbReference>
<dbReference type="PIRSF" id="PIRSF017393">
    <property type="entry name" value="MTase_SAV2177"/>
    <property type="match status" value="1"/>
</dbReference>
<dbReference type="InterPro" id="IPR006764">
    <property type="entry name" value="SAM_dep_MeTrfase_SAV2177_type"/>
</dbReference>
<keyword evidence="2" id="KW-0489">Methyltransferase</keyword>
<accession>A0ABP9SS25</accession>
<dbReference type="InterPro" id="IPR029063">
    <property type="entry name" value="SAM-dependent_MTases_sf"/>
</dbReference>
<protein>
    <submittedName>
        <fullName evidence="2">SAM-dependent methyltransferase</fullName>
    </submittedName>
</protein>
<dbReference type="Gene3D" id="3.40.50.150">
    <property type="entry name" value="Vaccinia Virus protein VP39"/>
    <property type="match status" value="1"/>
</dbReference>
<dbReference type="Proteomes" id="UP001501570">
    <property type="component" value="Unassembled WGS sequence"/>
</dbReference>
<dbReference type="SUPFAM" id="SSF53335">
    <property type="entry name" value="S-adenosyl-L-methionine-dependent methyltransferases"/>
    <property type="match status" value="1"/>
</dbReference>
<dbReference type="EMBL" id="BAABJQ010000053">
    <property type="protein sequence ID" value="GAA5201716.1"/>
    <property type="molecule type" value="Genomic_DNA"/>
</dbReference>
<evidence type="ECO:0000256" key="1">
    <source>
        <dbReference type="SAM" id="MobiDB-lite"/>
    </source>
</evidence>
<sequence length="268" mass="28766">MPAYDSRPPIDTSVAHNARVWDYWLGGTDNFAVDRQVGDRVRRLFPVIGEVARASRQFLLRAVRFLAGEAGIDQFLDLGSGLPAANNTHQVARAIAPGSRVVYVDNDPLVLAHARALLAEGPRKATDYLDADVRDPDAVLAAAARTLDFTRPVAVMMLGVLNFVTDAAQADAIVRRLVDAVPAGSYLALTHPTTELGGESNAEAMTFWNRNADPPIRTRTGAELAGFLAGLDVMEPGLVSCSRWRAGSGEDGRLPDPVPQYGAVARKP</sequence>
<reference evidence="3" key="1">
    <citation type="journal article" date="2019" name="Int. J. Syst. Evol. Microbiol.">
        <title>The Global Catalogue of Microorganisms (GCM) 10K type strain sequencing project: providing services to taxonomists for standard genome sequencing and annotation.</title>
        <authorList>
            <consortium name="The Broad Institute Genomics Platform"/>
            <consortium name="The Broad Institute Genome Sequencing Center for Infectious Disease"/>
            <person name="Wu L."/>
            <person name="Ma J."/>
        </authorList>
    </citation>
    <scope>NUCLEOTIDE SEQUENCE [LARGE SCALE GENOMIC DNA]</scope>
    <source>
        <strain evidence="3">JCM 18304</strain>
    </source>
</reference>
<organism evidence="2 3">
    <name type="scientific">Rugosimonospora acidiphila</name>
    <dbReference type="NCBI Taxonomy" id="556531"/>
    <lineage>
        <taxon>Bacteria</taxon>
        <taxon>Bacillati</taxon>
        <taxon>Actinomycetota</taxon>
        <taxon>Actinomycetes</taxon>
        <taxon>Micromonosporales</taxon>
        <taxon>Micromonosporaceae</taxon>
        <taxon>Rugosimonospora</taxon>
    </lineage>
</organism>